<proteinExistence type="inferred from homology"/>
<feature type="coiled-coil region" evidence="14">
    <location>
        <begin position="138"/>
        <end position="172"/>
    </location>
</feature>
<evidence type="ECO:0000256" key="8">
    <source>
        <dbReference type="ARBA" id="ARBA00022723"/>
    </source>
</evidence>
<dbReference type="EMBL" id="CAIIXF020000012">
    <property type="protein sequence ID" value="CAH1801364.1"/>
    <property type="molecule type" value="Genomic_DNA"/>
</dbReference>
<evidence type="ECO:0000256" key="5">
    <source>
        <dbReference type="ARBA" id="ARBA00022490"/>
    </source>
</evidence>
<feature type="coiled-coil region" evidence="14">
    <location>
        <begin position="20"/>
        <end position="100"/>
    </location>
</feature>
<dbReference type="PANTHER" id="PTHR31179">
    <property type="entry name" value="RAB GTPASE-BINDING EFFECTOR PROTEIN"/>
    <property type="match status" value="1"/>
</dbReference>
<evidence type="ECO:0000256" key="2">
    <source>
        <dbReference type="ARBA" id="ARBA00004496"/>
    </source>
</evidence>
<accession>A0A8J1XMY8</accession>
<dbReference type="OrthoDB" id="79940at2759"/>
<dbReference type="AlphaFoldDB" id="A0A8J1XMY8"/>
<dbReference type="GO" id="GO:0015031">
    <property type="term" value="P:protein transport"/>
    <property type="evidence" value="ECO:0007669"/>
    <property type="project" value="UniProtKB-KW"/>
</dbReference>
<dbReference type="InterPro" id="IPR013083">
    <property type="entry name" value="Znf_RING/FYVE/PHD"/>
</dbReference>
<dbReference type="SUPFAM" id="SSF57903">
    <property type="entry name" value="FYVE/PHD zinc finger"/>
    <property type="match status" value="1"/>
</dbReference>
<evidence type="ECO:0000256" key="10">
    <source>
        <dbReference type="ARBA" id="ARBA00022771"/>
    </source>
</evidence>
<feature type="coiled-coil region" evidence="14">
    <location>
        <begin position="569"/>
        <end position="624"/>
    </location>
</feature>
<evidence type="ECO:0000256" key="14">
    <source>
        <dbReference type="SAM" id="Coils"/>
    </source>
</evidence>
<dbReference type="PANTHER" id="PTHR31179:SF7">
    <property type="entry name" value="FYVE-TYPE DOMAIN-CONTAINING PROTEIN"/>
    <property type="match status" value="1"/>
</dbReference>
<dbReference type="GO" id="GO:0008083">
    <property type="term" value="F:growth factor activity"/>
    <property type="evidence" value="ECO:0007669"/>
    <property type="project" value="InterPro"/>
</dbReference>
<evidence type="ECO:0000313" key="16">
    <source>
        <dbReference type="EMBL" id="CAH1801364.1"/>
    </source>
</evidence>
<keyword evidence="17" id="KW-1185">Reference proteome</keyword>
<evidence type="ECO:0000256" key="1">
    <source>
        <dbReference type="ARBA" id="ARBA00004412"/>
    </source>
</evidence>
<dbReference type="GO" id="GO:0005769">
    <property type="term" value="C:early endosome"/>
    <property type="evidence" value="ECO:0007669"/>
    <property type="project" value="UniProtKB-SubCell"/>
</dbReference>
<dbReference type="Proteomes" id="UP000749559">
    <property type="component" value="Unassembled WGS sequence"/>
</dbReference>
<dbReference type="PROSITE" id="PS50178">
    <property type="entry name" value="ZF_FYVE"/>
    <property type="match status" value="1"/>
</dbReference>
<dbReference type="Gene3D" id="3.30.40.10">
    <property type="entry name" value="Zinc/RING finger domain, C3HC4 (zinc finger)"/>
    <property type="match status" value="1"/>
</dbReference>
<feature type="compositionally biased region" description="Basic and acidic residues" evidence="15">
    <location>
        <begin position="438"/>
        <end position="447"/>
    </location>
</feature>
<comment type="caution">
    <text evidence="16">The sequence shown here is derived from an EMBL/GenBank/DDBJ whole genome shotgun (WGS) entry which is preliminary data.</text>
</comment>
<dbReference type="GO" id="GO:0006897">
    <property type="term" value="P:endocytosis"/>
    <property type="evidence" value="ECO:0007669"/>
    <property type="project" value="UniProtKB-KW"/>
</dbReference>
<keyword evidence="8" id="KW-0479">Metal-binding</keyword>
<keyword evidence="7" id="KW-0254">Endocytosis</keyword>
<keyword evidence="13 14" id="KW-0175">Coiled coil</keyword>
<evidence type="ECO:0000256" key="9">
    <source>
        <dbReference type="ARBA" id="ARBA00022753"/>
    </source>
</evidence>
<dbReference type="InterPro" id="IPR011011">
    <property type="entry name" value="Znf_FYVE_PHD"/>
</dbReference>
<dbReference type="InterPro" id="IPR001841">
    <property type="entry name" value="Znf_RING"/>
</dbReference>
<dbReference type="CDD" id="cd15739">
    <property type="entry name" value="FYVE_RABE_unchar"/>
    <property type="match status" value="1"/>
</dbReference>
<organism evidence="16 17">
    <name type="scientific">Owenia fusiformis</name>
    <name type="common">Polychaete worm</name>
    <dbReference type="NCBI Taxonomy" id="6347"/>
    <lineage>
        <taxon>Eukaryota</taxon>
        <taxon>Metazoa</taxon>
        <taxon>Spiralia</taxon>
        <taxon>Lophotrochozoa</taxon>
        <taxon>Annelida</taxon>
        <taxon>Polychaeta</taxon>
        <taxon>Sedentaria</taxon>
        <taxon>Canalipalpata</taxon>
        <taxon>Sabellida</taxon>
        <taxon>Oweniida</taxon>
        <taxon>Oweniidae</taxon>
        <taxon>Owenia</taxon>
    </lineage>
</organism>
<dbReference type="PRINTS" id="PR01432">
    <property type="entry name" value="RABAPTIN"/>
</dbReference>
<keyword evidence="4" id="KW-0813">Transport</keyword>
<dbReference type="FunFam" id="1.20.5.730:FF:000005">
    <property type="entry name" value="RABaptiN (Rab effector)"/>
    <property type="match status" value="1"/>
</dbReference>
<feature type="compositionally biased region" description="Basic and acidic residues" evidence="15">
    <location>
        <begin position="378"/>
        <end position="409"/>
    </location>
</feature>
<dbReference type="Gene3D" id="1.20.5.340">
    <property type="match status" value="1"/>
</dbReference>
<evidence type="ECO:0000256" key="4">
    <source>
        <dbReference type="ARBA" id="ARBA00022448"/>
    </source>
</evidence>
<evidence type="ECO:0000256" key="6">
    <source>
        <dbReference type="ARBA" id="ARBA00022553"/>
    </source>
</evidence>
<keyword evidence="6" id="KW-0597">Phosphoprotein</keyword>
<keyword evidence="5" id="KW-0963">Cytoplasm</keyword>
<evidence type="ECO:0000256" key="3">
    <source>
        <dbReference type="ARBA" id="ARBA00006603"/>
    </source>
</evidence>
<gene>
    <name evidence="16" type="ORF">OFUS_LOCUS25161</name>
</gene>
<dbReference type="SUPFAM" id="SSF103652">
    <property type="entry name" value="G protein-binding domain"/>
    <property type="match status" value="2"/>
</dbReference>
<keyword evidence="11" id="KW-0862">Zinc</keyword>
<feature type="region of interest" description="Disordered" evidence="15">
    <location>
        <begin position="186"/>
        <end position="209"/>
    </location>
</feature>
<dbReference type="Pfam" id="PF09311">
    <property type="entry name" value="Rab5-bind"/>
    <property type="match status" value="1"/>
</dbReference>
<name>A0A8J1XMY8_OWEFU</name>
<keyword evidence="10" id="KW-0863">Zinc-finger</keyword>
<keyword evidence="9" id="KW-0967">Endosome</keyword>
<dbReference type="GO" id="GO:0008270">
    <property type="term" value="F:zinc ion binding"/>
    <property type="evidence" value="ECO:0007669"/>
    <property type="project" value="UniProtKB-KW"/>
</dbReference>
<evidence type="ECO:0000256" key="7">
    <source>
        <dbReference type="ARBA" id="ARBA00022583"/>
    </source>
</evidence>
<evidence type="ECO:0000256" key="12">
    <source>
        <dbReference type="ARBA" id="ARBA00022927"/>
    </source>
</evidence>
<dbReference type="Gene3D" id="1.20.5.730">
    <property type="entry name" value="Single helix bin"/>
    <property type="match status" value="1"/>
</dbReference>
<evidence type="ECO:0000256" key="13">
    <source>
        <dbReference type="ARBA" id="ARBA00023054"/>
    </source>
</evidence>
<dbReference type="GO" id="GO:0005096">
    <property type="term" value="F:GTPase activator activity"/>
    <property type="evidence" value="ECO:0007669"/>
    <property type="project" value="InterPro"/>
</dbReference>
<dbReference type="InterPro" id="IPR017455">
    <property type="entry name" value="Znf_FYVE-rel"/>
</dbReference>
<dbReference type="InterPro" id="IPR018514">
    <property type="entry name" value="Rabaptin_CC"/>
</dbReference>
<feature type="coiled-coil region" evidence="14">
    <location>
        <begin position="714"/>
        <end position="854"/>
    </location>
</feature>
<dbReference type="InterPro" id="IPR015390">
    <property type="entry name" value="Rabaptin_Rab5-bd_dom"/>
</dbReference>
<evidence type="ECO:0000313" key="17">
    <source>
        <dbReference type="Proteomes" id="UP000749559"/>
    </source>
</evidence>
<comment type="subcellular location">
    <subcellularLocation>
        <location evidence="2">Cytoplasm</location>
    </subcellularLocation>
    <subcellularLocation>
        <location evidence="1">Early endosome</location>
    </subcellularLocation>
</comment>
<feature type="region of interest" description="Disordered" evidence="15">
    <location>
        <begin position="376"/>
        <end position="467"/>
    </location>
</feature>
<feature type="coiled-coil region" evidence="14">
    <location>
        <begin position="654"/>
        <end position="688"/>
    </location>
</feature>
<comment type="similarity">
    <text evidence="3">Belongs to the rabaptin family.</text>
</comment>
<reference evidence="16" key="1">
    <citation type="submission" date="2022-03" db="EMBL/GenBank/DDBJ databases">
        <authorList>
            <person name="Martin C."/>
        </authorList>
    </citation>
    <scope>NUCLEOTIDE SEQUENCE</scope>
</reference>
<dbReference type="InterPro" id="IPR000306">
    <property type="entry name" value="Znf_FYVE"/>
</dbReference>
<dbReference type="SMART" id="SM00064">
    <property type="entry name" value="FYVE"/>
    <property type="match status" value="1"/>
</dbReference>
<feature type="coiled-coil region" evidence="14">
    <location>
        <begin position="299"/>
        <end position="333"/>
    </location>
</feature>
<evidence type="ECO:0000256" key="11">
    <source>
        <dbReference type="ARBA" id="ARBA00022833"/>
    </source>
</evidence>
<keyword evidence="12" id="KW-0653">Protein transport</keyword>
<dbReference type="InterPro" id="IPR003914">
    <property type="entry name" value="Rabaptin"/>
</dbReference>
<dbReference type="PROSITE" id="PS50089">
    <property type="entry name" value="ZF_RING_2"/>
    <property type="match status" value="1"/>
</dbReference>
<dbReference type="Pfam" id="PF03528">
    <property type="entry name" value="Rabaptin"/>
    <property type="match status" value="3"/>
</dbReference>
<evidence type="ECO:0000256" key="15">
    <source>
        <dbReference type="SAM" id="MobiDB-lite"/>
    </source>
</evidence>
<protein>
    <submittedName>
        <fullName evidence="16">Uncharacterized protein</fullName>
    </submittedName>
</protein>
<dbReference type="Pfam" id="PF01363">
    <property type="entry name" value="FYVE"/>
    <property type="match status" value="1"/>
</dbReference>
<sequence length="958" mass="110406">MDFGQNGHAAGASTPQEDDVVSLKQKLLQYKKREQELLDDKMKIESEFGHKRAKFKDIFMQKEDELTKVKAALQESTKLNAELKSQVDILRQEIDDVNTATALSESSKQDEVEGIQRRCQNELASMQIIMKDSINDTNQRLEYEREKWTVDKHQLEAELHELRQKLSQTDGENLLASFAKSIKHIGHKTPSSADTSMTEDENLEQSMKKAQEDAEMLKSVVVPLEEEIKTLKEQLAEANEKIKQPKILTSLDPLSKASVESRESSLLGEDGLDLDEKVKELNTYLEAEKSSRTDLEMYVAVLNTQKQVLQEDNDKLRAELHEVCRLLESEKKEHSDLKMTWQMANDQFLESQRMMMNDMRRMETVLSAEQQRQIAELQKQDDEREAQKKRIADLEEKREKQRIATEQRKAANMHSNNEPVHQLGLKKVASKTSIASTKSEDLMKLSDTELDPSDIMKKSSSGSEYSRHDDFLLDSGVHDTRSLSEVDGMRMSPDKYISVPGLTDAQHRAIADPSPEYEVSQSLLASAKSKMDDIPHLTGRRLVSDKEWEMLQQEVKAAREKLGRPCDMCKNYEAQLQSVQENAQESQSSAQTLNKQLSQEKATLENQKKYQEELENTLQNVAEDAQAQISTLVTKVYESEKFMTELRQQYIQSCTDLQHQLRALTVNRESIQKELSRLQEENDSLVGKTSKHSQQMQSEDINLPNNLEEMQLLLLNYREEIIKAKVAKEHIEENLKSEILFLKDASQAESQERQTMEETLSQEINTLQEELTMLQSVKSELDREVTVRQENEEKLKETDEKFKNYQHKSKNVLTTMQAKLEEHDKIKTKLEADVQFYRNKVSSLQADLDNSEAVQRDFVKLSQSLQIQLEKIRQGENEVRWQHEEDANDCENCHKEFGVSRRKHHCRHCGHIFCNECCSKTCYAGPNRRPTKVCDVCHTILNKDATPYFSTEPPQTPD</sequence>